<reference evidence="2" key="1">
    <citation type="journal article" date="2020" name="Nature">
        <title>Giant virus diversity and host interactions through global metagenomics.</title>
        <authorList>
            <person name="Schulz F."/>
            <person name="Roux S."/>
            <person name="Paez-Espino D."/>
            <person name="Jungbluth S."/>
            <person name="Walsh D.A."/>
            <person name="Denef V.J."/>
            <person name="McMahon K.D."/>
            <person name="Konstantinidis K.T."/>
            <person name="Eloe-Fadrosh E.A."/>
            <person name="Kyrpides N.C."/>
            <person name="Woyke T."/>
        </authorList>
    </citation>
    <scope>NUCLEOTIDE SEQUENCE</scope>
    <source>
        <strain evidence="2">GVMAG-S-ERX556126-94</strain>
    </source>
</reference>
<protein>
    <submittedName>
        <fullName evidence="2">Uncharacterized protein</fullName>
    </submittedName>
</protein>
<feature type="transmembrane region" description="Helical" evidence="1">
    <location>
        <begin position="6"/>
        <end position="23"/>
    </location>
</feature>
<sequence>MFGQSLLLGTGIGGISTGLYAAFTDNKHDKRDRKNEYITIFCIILIVTTILLFIFHNSSQSLAVPEQINLTGGSSLAGGKPPF</sequence>
<keyword evidence="1" id="KW-0812">Transmembrane</keyword>
<organism evidence="2">
    <name type="scientific">viral metagenome</name>
    <dbReference type="NCBI Taxonomy" id="1070528"/>
    <lineage>
        <taxon>unclassified sequences</taxon>
        <taxon>metagenomes</taxon>
        <taxon>organismal metagenomes</taxon>
    </lineage>
</organism>
<name>A0A6C0FC73_9ZZZZ</name>
<dbReference type="AlphaFoldDB" id="A0A6C0FC73"/>
<feature type="transmembrane region" description="Helical" evidence="1">
    <location>
        <begin position="35"/>
        <end position="55"/>
    </location>
</feature>
<accession>A0A6C0FC73</accession>
<dbReference type="EMBL" id="MN738840">
    <property type="protein sequence ID" value="QHT39288.1"/>
    <property type="molecule type" value="Genomic_DNA"/>
</dbReference>
<keyword evidence="1" id="KW-1133">Transmembrane helix</keyword>
<proteinExistence type="predicted"/>
<evidence type="ECO:0000256" key="1">
    <source>
        <dbReference type="SAM" id="Phobius"/>
    </source>
</evidence>
<evidence type="ECO:0000313" key="2">
    <source>
        <dbReference type="EMBL" id="QHT39288.1"/>
    </source>
</evidence>
<keyword evidence="1" id="KW-0472">Membrane</keyword>